<feature type="region of interest" description="Disordered" evidence="1">
    <location>
        <begin position="140"/>
        <end position="177"/>
    </location>
</feature>
<name>A0A9N7VMQ9_PLEPL</name>
<protein>
    <submittedName>
        <fullName evidence="2">Uncharacterized protein</fullName>
    </submittedName>
</protein>
<accession>A0A9N7VMQ9</accession>
<evidence type="ECO:0000256" key="1">
    <source>
        <dbReference type="SAM" id="MobiDB-lite"/>
    </source>
</evidence>
<dbReference type="Proteomes" id="UP001153269">
    <property type="component" value="Unassembled WGS sequence"/>
</dbReference>
<gene>
    <name evidence="2" type="ORF">PLEPLA_LOCUS40275</name>
</gene>
<dbReference type="AlphaFoldDB" id="A0A9N7VMQ9"/>
<keyword evidence="3" id="KW-1185">Reference proteome</keyword>
<evidence type="ECO:0000313" key="3">
    <source>
        <dbReference type="Proteomes" id="UP001153269"/>
    </source>
</evidence>
<reference evidence="2" key="1">
    <citation type="submission" date="2020-03" db="EMBL/GenBank/DDBJ databases">
        <authorList>
            <person name="Weist P."/>
        </authorList>
    </citation>
    <scope>NUCLEOTIDE SEQUENCE</scope>
</reference>
<sequence length="177" mass="19437">MPSCPDEWECELLLTAKKLYGASRSIQPEVQPWVSDKPGQTFHGETGVHGLPVHLSAAACSCTTLTHMDELKRDGGNIVSLRVTLERSSTLSPATGIMRVNWQLRYRGGAQFKHHRQFLSPNTKERRYLLNPYLLHRASTKGPCPGGQAEQHSSLRRLKSIDGGDGEGSGSSTLEDA</sequence>
<dbReference type="EMBL" id="CADEAL010004132">
    <property type="protein sequence ID" value="CAB1452525.1"/>
    <property type="molecule type" value="Genomic_DNA"/>
</dbReference>
<evidence type="ECO:0000313" key="2">
    <source>
        <dbReference type="EMBL" id="CAB1452525.1"/>
    </source>
</evidence>
<comment type="caution">
    <text evidence="2">The sequence shown here is derived from an EMBL/GenBank/DDBJ whole genome shotgun (WGS) entry which is preliminary data.</text>
</comment>
<organism evidence="2 3">
    <name type="scientific">Pleuronectes platessa</name>
    <name type="common">European plaice</name>
    <dbReference type="NCBI Taxonomy" id="8262"/>
    <lineage>
        <taxon>Eukaryota</taxon>
        <taxon>Metazoa</taxon>
        <taxon>Chordata</taxon>
        <taxon>Craniata</taxon>
        <taxon>Vertebrata</taxon>
        <taxon>Euteleostomi</taxon>
        <taxon>Actinopterygii</taxon>
        <taxon>Neopterygii</taxon>
        <taxon>Teleostei</taxon>
        <taxon>Neoteleostei</taxon>
        <taxon>Acanthomorphata</taxon>
        <taxon>Carangaria</taxon>
        <taxon>Pleuronectiformes</taxon>
        <taxon>Pleuronectoidei</taxon>
        <taxon>Pleuronectidae</taxon>
        <taxon>Pleuronectes</taxon>
    </lineage>
</organism>
<proteinExistence type="predicted"/>